<keyword evidence="2" id="KW-0813">Transport</keyword>
<feature type="region of interest" description="Disordered" evidence="4">
    <location>
        <begin position="411"/>
        <end position="433"/>
    </location>
</feature>
<feature type="domain" description="Intermembrane lipid transfer protein VPS13-like C-terminal" evidence="7">
    <location>
        <begin position="3249"/>
        <end position="3327"/>
    </location>
</feature>
<proteinExistence type="inferred from homology"/>
<comment type="similarity">
    <text evidence="1">Belongs to the VPS13 family.</text>
</comment>
<gene>
    <name evidence="8" type="ORF">SAY86_010275</name>
</gene>
<dbReference type="InterPro" id="IPR056748">
    <property type="entry name" value="VPS13-like_C"/>
</dbReference>
<protein>
    <recommendedName>
        <fullName evidence="10">Vacuolar protein sorting-associated protein</fullName>
    </recommendedName>
</protein>
<dbReference type="EMBL" id="JAXQNO010000019">
    <property type="protein sequence ID" value="KAK4775340.1"/>
    <property type="molecule type" value="Genomic_DNA"/>
</dbReference>
<sequence length="3448" mass="386713">MFEGLVRQLLVGYLGRYVKDIQRDQLKITLWNEEVLLENVELILEAFDYLRLPFALKEGRVGRLSIRIPWKKLGWDPIIIILEDVFVSASPRDDLEWSLEAVEQREYASKKANLATAELAKLSRRVSDNQAGNSFISYITAKILDSIQVSTRNFHVVYCDQHCCLPSKSAHIMLGLKFSSLTVMKQTTASTRGLVNKVVEISGLEIYCSSSSRALSLVTMDNVENSKDLSNSTYDGNVYDHILSPMDVTVSVSVDRSGKLHSDSPQCSIDAEITNLVLSLDEVQLQHILIIWDKLCTYQLREKYGRYRPWSSPLSKKPANWQRAWWHYAQESVLSDVRRTLRKTSWKYFGERLRYRRQYVKFYKKKLIFLRQEQSIDEDILLELEQMEKESDVDDILSYRAIAERELQELPTSSSDSSLNIEKSPNLDQSSSRTGGWLNWLSRGMLGAGGTEDSSQFSGVVSDEIIKDIYEATEFHLQSSNNVAIPTNDKLYRCAIKFHIQRISALLRSKKSAADTAKLVLNMSVVEYKVWEESSSILASFNSIHVISPFAERTIILSEMDTLHPSCRIHLDLSTSQEVQVLLKVEIRPLKVSFDVPFFTKCLVFYEVLQSIEFQHERVISSLDGIRDSKVRVQSKTEYILSTRTEVALDVRVSDIIICIPCTNTTLDHSEMILQLQALFISSAHEQDGWPHVGNDIPVFVQESSSSSQLHSICDLFMVKIDDAEVTLIKSNHTKPIMEKFSASIGVSSCFVQDLSIPKQLEVQVMVPNVCAYFSPSIFIVALELISYLDDTLQKIQPAFLNSLVADPINQSIFGFSLSATLKTVTVHLDLENGEGNSTSCLLYLNATQIRIDSAEHFNCWVSTQAIQIISYHQNDKLDRCTLCMFGDVSDNSQHSMRNFVSGKINENNEKGTLVDGCFILHYEANTKKDFGPEKYTISLKDGDIHCYPYIIGLLVGFSDRIIEYARLHVEKLSDHNLDKVAPRGMSYLEEKSSDLSNLLESKSSESVSIPSSHFPSVNIPNPGHLSRLKDSLPSYHSELKNNFPMYGGRCGDVKLSKGHESNGCPPSSLKGATSGHAKFVVKLSACRIRLHFHDLSCTVGIVSLPSISTAVYIYEGFVDISCSTEGLLLNSSCWRSELELLWGPVSKEICSVLDICVWIAMTPTNPQLEVSIGIQHVRCILPTEYLAMLIGYFSLPDWNPNPKQHLHKSSSSHLDDEGLVVYKIKVVDSDLIVPTEKRSFQFLRLEIPELCSSIILDESSVILENIPRMYLIDRHKLPERSIDFNIVATQLHLSILLLKDEDNSIILDEASEGSKLTLIAPLTADIWVRVPKESGSSANISCTPVCINARIDNFELIADDHYLFDGIDGLVTLVDQFSAIEDKSRHFTGNAMQFLHDKGCPDRNIISLANASSSMLLDISLSVDSLIIKLHYTPQDLVQSQPVAMITMKFTCSISVGDNILQLLEARFSSFTLHSIPSTSILARCSPSSSDSIPSCTLSMSEVRNDVSFSLPSLEVWLEISDWVKILDALNSFAKKQGKSAYTGNLSNGINCSVLNAESAASENNALSTSSDSDSPGVMKHGNLVLTVRTENMGLTCHFSFPVSRDSLYNSGRDSFALSESQHLPHCKYASVTINTRSALLSLDNQSSNFKSSIEIISASLGISPEKSSRSPFFQIFQVTLEAEIYNKTANLVDIMAEIGCDHIELGFSHQVFYFWHDIDIIFPEARSSQISIGCIDCKINIRKASLLLTDGRWTCNGPLLEVLVRNFILYVKASETVVECSIASDLLINYNNIHKVMWEPFIEQWNFQIRLTRKREISILLKSSMVTDIHLKSMERLNLNVTESFFECVCRTIEMMSDALGLMKSDILSGSSSLLNPKLSETLSDGRYAPYVLQNLTSVPLSYHTFLGATDFNDFDSEEIKYWHRVQPGSSVPIYIDETPEEQLHRFKPASSSDRLNENQVNGDAHHFIVIQLEGTSIPSMPMSMDLVGLNYFLVDFSKTSSSLELETTGSSLRLSVDAGTSHAGRAGDGFVIPVVYDVSVQRFSKLIQLYSTVIVENGTSVPLELRFDIPLGLSPKILDPINPGEKVPLPLHLAESGRVRWRPQGDSYVWSETHILQNILPQDSKIGFFRSFVCYPSHPSFNRFCCCISVGKIPLHLWQNPKRGNYLRNRVKQSPGEWDNRLQLGSNNSKSRFIYQMTLSTPLVIYNYLPEVVSLTIECGGVNHCALLSEVQTSFYHIDPSHELCLSFHLQGYKISVSRIPDAEEFSRLAKFTGTKFILSETLTFDTDVGKGPINVTLEKKMDAFSGARELFIFVPFLLYNCLGFPLELADSAGEVAAETICTIPSCYDLIEQEPIEMKMDGLGLLSSAEDYSSTTKHLSANSSVISIRGMMSMPSDRVDASFLRLQRKNDKESMENLFGNNEQGKFGIFAYAPKSSSVASDNMVKVRRNLPEYVKQVGFSWSDPFPLDPASGSITVFVPQQIQNGAYVVSVTSTALSEPFRGHTRAISFQPRYIISNACSKELCYKQKGSDLVFHLGVRQHSNLHWMDTTRELLVSIRYNEPGCQWSGCFLPDILADTQVKMRNYISGALNMIRVEVQNADVSIKDEKIVASIHGNSGTNLILLSDDDSGYMPYRIENFSKERLRVYQLRCENFETIVNSYQCCPYAWDEPCLPHRLVLEVPGERILGSFALDDMMQTMTVHLPATLEKPERTLIVSARAEGATKVLSIIDSSYHVYIDSKDLSNNLTNKKRKPEQKQDNSDYNEKISISIPYIGVSLINSNSQELLFICLRGVIVNLLQNMDQQKLSCQVSSLQIDNQLPATQYPVILSFDRDSRSNSFDLEDGDQNKCWDMHIHPQSSCESVICLSMSKWRKKDMPVISFEYIIFRMAEFHLELEQEVVSSVAEFLRTVYLRLQSGVLLFSDSTEPPVLYDISLLEDPHPLVPSFNTSIRNKNMRNHSPLPSVIPIGAPWQQIYHLARRREKIYVELFDMASVKFTLSFSSAPWTLRFGIPTSGDSLMHRGLMALADIEGARIHLRELTISHHMASWESIQEILIRHYTRQLLHEMYKVLGSAGVIGNPIGFARSLGLGIKDFLSVPTRNVLQSPVGLVRDMARGTSSLLSNTVYALSDAAFQFSKAAQKGIVALTFDEQAVARMERQQRGVTSHSQGVINEVLEGLTGLLQSPIRGAEKHGLPGVLSGMALGLTGVVARPAASILEVTGKTAQSIRNRSKHYQTGGAKRLRVRLPRHLRPDLPLKPYSWDEAIGTHVLMKVVDTINTNDDYDSAASITKQDDQDEGLITCKALRQAGRFVVLSDKRILIISCPSLVDFGSPHFPGISAEPDWSAESEIWLSSVIHCDVDENVVHVMGSGSSDRLQRQGQGHHTSKGKEKWNNSLGDRTLPLFVMDLELGSVEEARQLLSTIEQRKDHRWGSGRVLHRRNIR</sequence>
<dbReference type="GO" id="GO:0006623">
    <property type="term" value="P:protein targeting to vacuole"/>
    <property type="evidence" value="ECO:0007669"/>
    <property type="project" value="TreeGrafter"/>
</dbReference>
<feature type="region of interest" description="Disordered" evidence="4">
    <location>
        <begin position="3377"/>
        <end position="3399"/>
    </location>
</feature>
<dbReference type="GO" id="GO:0045053">
    <property type="term" value="P:protein retention in Golgi apparatus"/>
    <property type="evidence" value="ECO:0007669"/>
    <property type="project" value="TreeGrafter"/>
</dbReference>
<name>A0AAN7QTP4_TRANT</name>
<evidence type="ECO:0000256" key="4">
    <source>
        <dbReference type="SAM" id="MobiDB-lite"/>
    </source>
</evidence>
<dbReference type="Pfam" id="PF25036">
    <property type="entry name" value="VPS13_VAB"/>
    <property type="match status" value="2"/>
</dbReference>
<reference evidence="8 9" key="1">
    <citation type="journal article" date="2023" name="Hortic Res">
        <title>Pangenome of water caltrop reveals structural variations and asymmetric subgenome divergence after allopolyploidization.</title>
        <authorList>
            <person name="Zhang X."/>
            <person name="Chen Y."/>
            <person name="Wang L."/>
            <person name="Yuan Y."/>
            <person name="Fang M."/>
            <person name="Shi L."/>
            <person name="Lu R."/>
            <person name="Comes H.P."/>
            <person name="Ma Y."/>
            <person name="Chen Y."/>
            <person name="Huang G."/>
            <person name="Zhou Y."/>
            <person name="Zheng Z."/>
            <person name="Qiu Y."/>
        </authorList>
    </citation>
    <scope>NUCLEOTIDE SEQUENCE [LARGE SCALE GENOMIC DNA]</scope>
    <source>
        <strain evidence="8">F231</strain>
    </source>
</reference>
<dbReference type="PANTHER" id="PTHR16166">
    <property type="entry name" value="VACUOLAR PROTEIN SORTING-ASSOCIATED PROTEIN VPS13"/>
    <property type="match status" value="1"/>
</dbReference>
<evidence type="ECO:0000259" key="7">
    <source>
        <dbReference type="Pfam" id="PF25037"/>
    </source>
</evidence>
<feature type="domain" description="Chorein N-terminal" evidence="5">
    <location>
        <begin position="1"/>
        <end position="554"/>
    </location>
</feature>
<dbReference type="PANTHER" id="PTHR16166:SF143">
    <property type="entry name" value="PROTEIN SORTING-ASSOCIATED PROTEIN, PUTATIVE (DUF1162)-RELATED"/>
    <property type="match status" value="1"/>
</dbReference>
<dbReference type="InterPro" id="IPR026847">
    <property type="entry name" value="VPS13"/>
</dbReference>
<accession>A0AAN7QTP4</accession>
<feature type="domain" description="Vacuolar protein sorting-associated protein 13 VPS13 adaptor binding" evidence="6">
    <location>
        <begin position="2447"/>
        <end position="2677"/>
    </location>
</feature>
<dbReference type="Pfam" id="PF25037">
    <property type="entry name" value="VPS13_C"/>
    <property type="match status" value="1"/>
</dbReference>
<evidence type="ECO:0000259" key="6">
    <source>
        <dbReference type="Pfam" id="PF25036"/>
    </source>
</evidence>
<dbReference type="GO" id="GO:0006869">
    <property type="term" value="P:lipid transport"/>
    <property type="evidence" value="ECO:0007669"/>
    <property type="project" value="UniProtKB-KW"/>
</dbReference>
<dbReference type="Proteomes" id="UP001346149">
    <property type="component" value="Unassembled WGS sequence"/>
</dbReference>
<keyword evidence="3" id="KW-0445">Lipid transport</keyword>
<feature type="domain" description="Vacuolar protein sorting-associated protein 13 VPS13 adaptor binding" evidence="6">
    <location>
        <begin position="2047"/>
        <end position="2334"/>
    </location>
</feature>
<keyword evidence="9" id="KW-1185">Reference proteome</keyword>
<dbReference type="Pfam" id="PF12624">
    <property type="entry name" value="VPS13_N"/>
    <property type="match status" value="1"/>
</dbReference>
<comment type="caution">
    <text evidence="8">The sequence shown here is derived from an EMBL/GenBank/DDBJ whole genome shotgun (WGS) entry which is preliminary data.</text>
</comment>
<evidence type="ECO:0000256" key="3">
    <source>
        <dbReference type="ARBA" id="ARBA00023055"/>
    </source>
</evidence>
<evidence type="ECO:0000256" key="2">
    <source>
        <dbReference type="ARBA" id="ARBA00022448"/>
    </source>
</evidence>
<evidence type="ECO:0000313" key="8">
    <source>
        <dbReference type="EMBL" id="KAK4775340.1"/>
    </source>
</evidence>
<evidence type="ECO:0008006" key="10">
    <source>
        <dbReference type="Google" id="ProtNLM"/>
    </source>
</evidence>
<evidence type="ECO:0000313" key="9">
    <source>
        <dbReference type="Proteomes" id="UP001346149"/>
    </source>
</evidence>
<dbReference type="InterPro" id="IPR026854">
    <property type="entry name" value="VPS13_N"/>
</dbReference>
<evidence type="ECO:0000256" key="1">
    <source>
        <dbReference type="ARBA" id="ARBA00006545"/>
    </source>
</evidence>
<evidence type="ECO:0000259" key="5">
    <source>
        <dbReference type="Pfam" id="PF12624"/>
    </source>
</evidence>
<feature type="compositionally biased region" description="Polar residues" evidence="4">
    <location>
        <begin position="3377"/>
        <end position="3388"/>
    </location>
</feature>
<dbReference type="InterPro" id="IPR009543">
    <property type="entry name" value="VPS13_VAB"/>
</dbReference>
<organism evidence="8 9">
    <name type="scientific">Trapa natans</name>
    <name type="common">Water chestnut</name>
    <dbReference type="NCBI Taxonomy" id="22666"/>
    <lineage>
        <taxon>Eukaryota</taxon>
        <taxon>Viridiplantae</taxon>
        <taxon>Streptophyta</taxon>
        <taxon>Embryophyta</taxon>
        <taxon>Tracheophyta</taxon>
        <taxon>Spermatophyta</taxon>
        <taxon>Magnoliopsida</taxon>
        <taxon>eudicotyledons</taxon>
        <taxon>Gunneridae</taxon>
        <taxon>Pentapetalae</taxon>
        <taxon>rosids</taxon>
        <taxon>malvids</taxon>
        <taxon>Myrtales</taxon>
        <taxon>Lythraceae</taxon>
        <taxon>Trapa</taxon>
    </lineage>
</organism>